<evidence type="ECO:0000313" key="4">
    <source>
        <dbReference type="Proteomes" id="UP000188320"/>
    </source>
</evidence>
<dbReference type="GO" id="GO:0003714">
    <property type="term" value="F:transcription corepressor activity"/>
    <property type="evidence" value="ECO:0007669"/>
    <property type="project" value="InterPro"/>
</dbReference>
<dbReference type="PANTHER" id="PTHR12346">
    <property type="entry name" value="SIN3B-RELATED"/>
    <property type="match status" value="1"/>
</dbReference>
<dbReference type="OrthoDB" id="10265969at2759"/>
<dbReference type="GO" id="GO:0000785">
    <property type="term" value="C:chromatin"/>
    <property type="evidence" value="ECO:0007669"/>
    <property type="project" value="TreeGrafter"/>
</dbReference>
<dbReference type="InterPro" id="IPR039774">
    <property type="entry name" value="Sin3-like"/>
</dbReference>
<keyword evidence="4" id="KW-1185">Reference proteome</keyword>
<dbReference type="InterPro" id="IPR013194">
    <property type="entry name" value="HDAC_interact_dom"/>
</dbReference>
<gene>
    <name evidence="3" type="ORF">AX774_g2218</name>
</gene>
<feature type="domain" description="Histone deacetylase interacting" evidence="2">
    <location>
        <begin position="7"/>
        <end position="107"/>
    </location>
</feature>
<accession>A0A1R1PTI0</accession>
<feature type="non-terminal residue" evidence="3">
    <location>
        <position position="170"/>
    </location>
</feature>
<evidence type="ECO:0000259" key="2">
    <source>
        <dbReference type="SMART" id="SM00761"/>
    </source>
</evidence>
<sequence>MYKQTLQCQAANDPYWTSVKRMDQAIGRDAMCWEVLNDDWASFPTTASEEVVENPQHRKNTYEEALFKCEEDRHELDIEIETNMSTIRLLTSIVNQVESMTPEERDRLQLPYGLGGYSEALPRRALKKVYDPQRALEIMEALHTHPAVVAPIVLRRLQQKDEEWRRQRRG</sequence>
<dbReference type="AlphaFoldDB" id="A0A1R1PTI0"/>
<evidence type="ECO:0000313" key="3">
    <source>
        <dbReference type="EMBL" id="OMH84261.1"/>
    </source>
</evidence>
<dbReference type="PANTHER" id="PTHR12346:SF0">
    <property type="entry name" value="SIN3A, ISOFORM G"/>
    <property type="match status" value="1"/>
</dbReference>
<dbReference type="SMART" id="SM00761">
    <property type="entry name" value="HDAC_interact"/>
    <property type="match status" value="1"/>
</dbReference>
<keyword evidence="1" id="KW-0678">Repressor</keyword>
<protein>
    <submittedName>
        <fullName evidence="3">Transcriptional regulatory protein SIN3</fullName>
    </submittedName>
</protein>
<organism evidence="3 4">
    <name type="scientific">Zancudomyces culisetae</name>
    <name type="common">Gut fungus</name>
    <name type="synonym">Smittium culisetae</name>
    <dbReference type="NCBI Taxonomy" id="1213189"/>
    <lineage>
        <taxon>Eukaryota</taxon>
        <taxon>Fungi</taxon>
        <taxon>Fungi incertae sedis</taxon>
        <taxon>Zoopagomycota</taxon>
        <taxon>Kickxellomycotina</taxon>
        <taxon>Harpellomycetes</taxon>
        <taxon>Harpellales</taxon>
        <taxon>Legeriomycetaceae</taxon>
        <taxon>Zancudomyces</taxon>
    </lineage>
</organism>
<comment type="caution">
    <text evidence="3">The sequence shown here is derived from an EMBL/GenBank/DDBJ whole genome shotgun (WGS) entry which is preliminary data.</text>
</comment>
<dbReference type="Proteomes" id="UP000188320">
    <property type="component" value="Unassembled WGS sequence"/>
</dbReference>
<dbReference type="EMBL" id="LSSK01000225">
    <property type="protein sequence ID" value="OMH84261.1"/>
    <property type="molecule type" value="Genomic_DNA"/>
</dbReference>
<reference evidence="4" key="1">
    <citation type="submission" date="2017-01" db="EMBL/GenBank/DDBJ databases">
        <authorList>
            <person name="Wang Y."/>
            <person name="White M."/>
            <person name="Kvist S."/>
            <person name="Moncalvo J.-M."/>
        </authorList>
    </citation>
    <scope>NUCLEOTIDE SEQUENCE [LARGE SCALE GENOMIC DNA]</scope>
    <source>
        <strain evidence="4">COL-18-3</strain>
    </source>
</reference>
<dbReference type="GO" id="GO:0000118">
    <property type="term" value="C:histone deacetylase complex"/>
    <property type="evidence" value="ECO:0007669"/>
    <property type="project" value="TreeGrafter"/>
</dbReference>
<proteinExistence type="predicted"/>
<dbReference type="GO" id="GO:0000122">
    <property type="term" value="P:negative regulation of transcription by RNA polymerase II"/>
    <property type="evidence" value="ECO:0007669"/>
    <property type="project" value="TreeGrafter"/>
</dbReference>
<evidence type="ECO:0000256" key="1">
    <source>
        <dbReference type="ARBA" id="ARBA00022491"/>
    </source>
</evidence>
<name>A0A1R1PTI0_ZANCU</name>
<dbReference type="Pfam" id="PF08295">
    <property type="entry name" value="Sin3_corepress"/>
    <property type="match status" value="1"/>
</dbReference>